<gene>
    <name evidence="14" type="ORF">CPAG_01075</name>
</gene>
<evidence type="ECO:0000259" key="12">
    <source>
        <dbReference type="Pfam" id="PF06419"/>
    </source>
</evidence>
<organism evidence="14 15">
    <name type="scientific">Coccidioides posadasii RMSCC 3488</name>
    <dbReference type="NCBI Taxonomy" id="454284"/>
    <lineage>
        <taxon>Eukaryota</taxon>
        <taxon>Fungi</taxon>
        <taxon>Dikarya</taxon>
        <taxon>Ascomycota</taxon>
        <taxon>Pezizomycotina</taxon>
        <taxon>Eurotiomycetes</taxon>
        <taxon>Eurotiomycetidae</taxon>
        <taxon>Onygenales</taxon>
        <taxon>Onygenaceae</taxon>
        <taxon>Coccidioides</taxon>
    </lineage>
</organism>
<evidence type="ECO:0000256" key="1">
    <source>
        <dbReference type="ARBA" id="ARBA00004395"/>
    </source>
</evidence>
<evidence type="ECO:0000256" key="5">
    <source>
        <dbReference type="ARBA" id="ARBA00022927"/>
    </source>
</evidence>
<evidence type="ECO:0000256" key="4">
    <source>
        <dbReference type="ARBA" id="ARBA00022448"/>
    </source>
</evidence>
<dbReference type="PANTHER" id="PTHR21506:SF0">
    <property type="entry name" value="CONSERVED OLIGOMERIC GOLGI COMPLEX SUBUNIT 6"/>
    <property type="match status" value="1"/>
</dbReference>
<proteinExistence type="inferred from homology"/>
<evidence type="ECO:0000256" key="11">
    <source>
        <dbReference type="SAM" id="MobiDB-lite"/>
    </source>
</evidence>
<dbReference type="InterPro" id="IPR048368">
    <property type="entry name" value="COG6_N"/>
</dbReference>
<dbReference type="Proteomes" id="UP000054567">
    <property type="component" value="Unassembled WGS sequence"/>
</dbReference>
<dbReference type="GO" id="GO:0006891">
    <property type="term" value="P:intra-Golgi vesicle-mediated transport"/>
    <property type="evidence" value="ECO:0007669"/>
    <property type="project" value="UniProtKB-UniRule"/>
</dbReference>
<comment type="similarity">
    <text evidence="2 10">Belongs to the COG6 family.</text>
</comment>
<dbReference type="AlphaFoldDB" id="A0A0J6F3M7"/>
<dbReference type="EMBL" id="DS268109">
    <property type="protein sequence ID" value="KMM64723.1"/>
    <property type="molecule type" value="Genomic_DNA"/>
</dbReference>
<feature type="domain" description="Conserved Oligomeric Golgi complex subunit 6 C-terminal" evidence="13">
    <location>
        <begin position="197"/>
        <end position="731"/>
    </location>
</feature>
<dbReference type="VEuPathDB" id="FungiDB:CPAG_01075"/>
<evidence type="ECO:0000256" key="3">
    <source>
        <dbReference type="ARBA" id="ARBA00020973"/>
    </source>
</evidence>
<evidence type="ECO:0000259" key="13">
    <source>
        <dbReference type="Pfam" id="PF20653"/>
    </source>
</evidence>
<dbReference type="Pfam" id="PF20653">
    <property type="entry name" value="COG6_C"/>
    <property type="match status" value="1"/>
</dbReference>
<comment type="function">
    <text evidence="9">Acts as a component of the peripheral membrane COG complex that is involved in intra-Golgi protein trafficking. COG is located at the cis-Golgi, and regulates tethering of retrograde intra-Golgi vesicles and possibly a number of other membrane trafficking events.</text>
</comment>
<evidence type="ECO:0000256" key="6">
    <source>
        <dbReference type="ARBA" id="ARBA00023034"/>
    </source>
</evidence>
<dbReference type="GO" id="GO:0017119">
    <property type="term" value="C:Golgi transport complex"/>
    <property type="evidence" value="ECO:0007669"/>
    <property type="project" value="UniProtKB-UniRule"/>
</dbReference>
<evidence type="ECO:0000256" key="8">
    <source>
        <dbReference type="ARBA" id="ARBA00031348"/>
    </source>
</evidence>
<evidence type="ECO:0000313" key="15">
    <source>
        <dbReference type="Proteomes" id="UP000054567"/>
    </source>
</evidence>
<reference evidence="14 15" key="1">
    <citation type="submission" date="2007-06" db="EMBL/GenBank/DDBJ databases">
        <title>The Genome Sequence of Coccidioides posadasii RMSCC_3488.</title>
        <authorList>
            <consortium name="Coccidioides Genome Resources Consortium"/>
            <consortium name="The Broad Institute Genome Sequencing Platform"/>
            <person name="Henn M.R."/>
            <person name="Sykes S."/>
            <person name="Young S."/>
            <person name="Jaffe D."/>
            <person name="Berlin A."/>
            <person name="Alvarez P."/>
            <person name="Butler J."/>
            <person name="Gnerre S."/>
            <person name="Grabherr M."/>
            <person name="Mauceli E."/>
            <person name="Brockman W."/>
            <person name="Kodira C."/>
            <person name="Alvarado L."/>
            <person name="Zeng Q."/>
            <person name="Crawford M."/>
            <person name="Antoine C."/>
            <person name="Devon K."/>
            <person name="Galgiani J."/>
            <person name="Orsborn K."/>
            <person name="Lewis M.L."/>
            <person name="Nusbaum C."/>
            <person name="Galagan J."/>
            <person name="Birren B."/>
        </authorList>
    </citation>
    <scope>NUCLEOTIDE SEQUENCE [LARGE SCALE GENOMIC DNA]</scope>
    <source>
        <strain evidence="14 15">RMSCC 3488</strain>
    </source>
</reference>
<dbReference type="InterPro" id="IPR010490">
    <property type="entry name" value="COG6"/>
</dbReference>
<feature type="region of interest" description="Disordered" evidence="11">
    <location>
        <begin position="1"/>
        <end position="26"/>
    </location>
</feature>
<evidence type="ECO:0000256" key="2">
    <source>
        <dbReference type="ARBA" id="ARBA00011023"/>
    </source>
</evidence>
<dbReference type="GO" id="GO:0000139">
    <property type="term" value="C:Golgi membrane"/>
    <property type="evidence" value="ECO:0007669"/>
    <property type="project" value="UniProtKB-SubCell"/>
</dbReference>
<keyword evidence="4 10" id="KW-0813">Transport</keyword>
<dbReference type="PANTHER" id="PTHR21506">
    <property type="entry name" value="COMPONENT OF OLIGOMERIC GOLGI COMPLEX 6"/>
    <property type="match status" value="1"/>
</dbReference>
<keyword evidence="6 10" id="KW-0333">Golgi apparatus</keyword>
<evidence type="ECO:0000256" key="7">
    <source>
        <dbReference type="ARBA" id="ARBA00023136"/>
    </source>
</evidence>
<keyword evidence="5 10" id="KW-0653">Protein transport</keyword>
<comment type="subcellular location">
    <subcellularLocation>
        <location evidence="1 10">Golgi apparatus membrane</location>
        <topology evidence="1 10">Peripheral membrane protein</topology>
    </subcellularLocation>
</comment>
<dbReference type="InterPro" id="IPR048369">
    <property type="entry name" value="COG6_C"/>
</dbReference>
<dbReference type="GO" id="GO:0015031">
    <property type="term" value="P:protein transport"/>
    <property type="evidence" value="ECO:0007669"/>
    <property type="project" value="UniProtKB-KW"/>
</dbReference>
<accession>A0A0J6F3M7</accession>
<sequence>MAAGSPSLDGMPSSPHMANTGSTPKPTALFNRLNAVLSTSYTDPDIRDSLETLDKRGLQNTAETRRTLRLDIQKEVIDSNGSIIQDFGKVAEQLSRIGAAISHLNTICEDMRQHITSARQETEPVLEEAAALLSQKQEVETKQHLLDAFNKHFILSSDDISILTSTAEPVDDRFFQILSRQKWIHKDCEVLLGGENQRLGLEIMEQSSKNLNSAFMKLYKWIQKEFKSSNLEDPQMGSSIRKGLRVLAERPTLFHSCLNFFAEAREYILSDSFHYALTAAVSGDRLDANAKPIEFSAHDPLRYVGDMLAWVHSATVSEREALEALFISDGGELVKGIEAGISSEPWSRINDEQSVFDGEKALKELVTRDMSGVARSLKQRVELAVQGHDELVTLYKIMNLLAFYESTFSKLVGHDSALVEAITSLQDFVFKRLEAVIHDQIATITGDPSGLIPPDDLSAPEFLTDAIDNLVPLMKAYDSSFRHEITDDTSQNENKFSPIIRATLDPFLDLAEKSSTSLSNFTSRTIYQTNSILVIRDAISPFPFACATHLPRLSSTLTSLKTNLLDIQHDFLLRETGLQPLIAALEPFMPKSTSESSTGNGLSRNLADIASLPEFQPESLSTISQQLDDFLPSALVDATDNLKRIHSPGLVKNATEEAVEAFCCDFELVESMIVGADEAREKMSVAGTVSSSAAGKEMDEIAALGETGGQVGAWSLRVLFPRTTGEIRVLLS</sequence>
<protein>
    <recommendedName>
        <fullName evidence="3 10">Conserved oligomeric Golgi complex subunit 6</fullName>
        <shortName evidence="10">COG complex subunit 6</shortName>
    </recommendedName>
    <alternativeName>
        <fullName evidence="8 10">Component of oligomeric Golgi complex 6</fullName>
    </alternativeName>
</protein>
<reference evidence="15" key="3">
    <citation type="journal article" date="2010" name="Genome Res.">
        <title>Population genomic sequencing of Coccidioides fungi reveals recent hybridization and transposon control.</title>
        <authorList>
            <person name="Neafsey D.E."/>
            <person name="Barker B.M."/>
            <person name="Sharpton T.J."/>
            <person name="Stajich J.E."/>
            <person name="Park D.J."/>
            <person name="Whiston E."/>
            <person name="Hung C.-Y."/>
            <person name="McMahan C."/>
            <person name="White J."/>
            <person name="Sykes S."/>
            <person name="Heiman D."/>
            <person name="Young S."/>
            <person name="Zeng Q."/>
            <person name="Abouelleil A."/>
            <person name="Aftuck L."/>
            <person name="Bessette D."/>
            <person name="Brown A."/>
            <person name="FitzGerald M."/>
            <person name="Lui A."/>
            <person name="Macdonald J.P."/>
            <person name="Priest M."/>
            <person name="Orbach M.J."/>
            <person name="Galgiani J.N."/>
            <person name="Kirkland T.N."/>
            <person name="Cole G.T."/>
            <person name="Birren B.W."/>
            <person name="Henn M.R."/>
            <person name="Taylor J.W."/>
            <person name="Rounsley S.D."/>
        </authorList>
    </citation>
    <scope>NUCLEOTIDE SEQUENCE [LARGE SCALE GENOMIC DNA]</scope>
    <source>
        <strain evidence="15">RMSCC 3488</strain>
    </source>
</reference>
<evidence type="ECO:0000313" key="14">
    <source>
        <dbReference type="EMBL" id="KMM64723.1"/>
    </source>
</evidence>
<feature type="compositionally biased region" description="Polar residues" evidence="11">
    <location>
        <begin position="16"/>
        <end position="25"/>
    </location>
</feature>
<feature type="domain" description="Conserved oligomeric complex COG6 N-terminal" evidence="12">
    <location>
        <begin position="53"/>
        <end position="166"/>
    </location>
</feature>
<evidence type="ECO:0000256" key="9">
    <source>
        <dbReference type="ARBA" id="ARBA00043873"/>
    </source>
</evidence>
<dbReference type="Pfam" id="PF06419">
    <property type="entry name" value="COG6_N"/>
    <property type="match status" value="1"/>
</dbReference>
<dbReference type="OrthoDB" id="272987at2759"/>
<dbReference type="SMART" id="SM01087">
    <property type="entry name" value="COG6"/>
    <property type="match status" value="1"/>
</dbReference>
<keyword evidence="7 10" id="KW-0472">Membrane</keyword>
<name>A0A0J6F3M7_COCPO</name>
<evidence type="ECO:0000256" key="10">
    <source>
        <dbReference type="RuleBase" id="RU365075"/>
    </source>
</evidence>
<comment type="subunit">
    <text evidence="10">Component of the conserved oligomeric Golgi complex.</text>
</comment>
<reference evidence="15" key="2">
    <citation type="journal article" date="2009" name="Genome Res.">
        <title>Comparative genomic analyses of the human fungal pathogens Coccidioides and their relatives.</title>
        <authorList>
            <person name="Sharpton T.J."/>
            <person name="Stajich J.E."/>
            <person name="Rounsley S.D."/>
            <person name="Gardner M.J."/>
            <person name="Wortman J.R."/>
            <person name="Jordar V.S."/>
            <person name="Maiti R."/>
            <person name="Kodira C.D."/>
            <person name="Neafsey D.E."/>
            <person name="Zeng Q."/>
            <person name="Hung C.-Y."/>
            <person name="McMahan C."/>
            <person name="Muszewska A."/>
            <person name="Grynberg M."/>
            <person name="Mandel M.A."/>
            <person name="Kellner E.M."/>
            <person name="Barker B.M."/>
            <person name="Galgiani J.N."/>
            <person name="Orbach M.J."/>
            <person name="Kirkland T.N."/>
            <person name="Cole G.T."/>
            <person name="Henn M.R."/>
            <person name="Birren B.W."/>
            <person name="Taylor J.W."/>
        </authorList>
    </citation>
    <scope>NUCLEOTIDE SEQUENCE [LARGE SCALE GENOMIC DNA]</scope>
    <source>
        <strain evidence="15">RMSCC 3488</strain>
    </source>
</reference>
<comment type="function">
    <text evidence="10">Acts as component of the peripheral membrane COG complex that is involved in intra-Golgi protein trafficking. COG is located at the cis-Golgi, and regulates tethering of retrograde intra-Golgi vesicles and possibly a number of other membrane trafficking events.</text>
</comment>